<sequence>MVRVGRSSRGGCRSRCQVIVVARSWLHLCRNPTGSFPAPPRPPRWCHASPSRRQVVVTRSRWLLRRHLHESPLLMAISSLFSSLHESPYLIPLSSSLCFLRALPLCSVLLISSQGYVRKGMQRWSIVHLWARPQQSSLLL</sequence>
<name>A0A0E0IQZ0_ORYNI</name>
<dbReference type="OMA" id="WCHASPS"/>
<organism evidence="1">
    <name type="scientific">Oryza nivara</name>
    <name type="common">Indian wild rice</name>
    <name type="synonym">Oryza sativa f. spontanea</name>
    <dbReference type="NCBI Taxonomy" id="4536"/>
    <lineage>
        <taxon>Eukaryota</taxon>
        <taxon>Viridiplantae</taxon>
        <taxon>Streptophyta</taxon>
        <taxon>Embryophyta</taxon>
        <taxon>Tracheophyta</taxon>
        <taxon>Spermatophyta</taxon>
        <taxon>Magnoliopsida</taxon>
        <taxon>Liliopsida</taxon>
        <taxon>Poales</taxon>
        <taxon>Poaceae</taxon>
        <taxon>BOP clade</taxon>
        <taxon>Oryzoideae</taxon>
        <taxon>Oryzeae</taxon>
        <taxon>Oryzinae</taxon>
        <taxon>Oryza</taxon>
    </lineage>
</organism>
<dbReference type="Proteomes" id="UP000006591">
    <property type="component" value="Chromosome 10"/>
</dbReference>
<proteinExistence type="predicted"/>
<evidence type="ECO:0000313" key="2">
    <source>
        <dbReference type="Proteomes" id="UP000006591"/>
    </source>
</evidence>
<reference evidence="1" key="1">
    <citation type="submission" date="2015-04" db="UniProtKB">
        <authorList>
            <consortium name="EnsemblPlants"/>
        </authorList>
    </citation>
    <scope>IDENTIFICATION</scope>
    <source>
        <strain evidence="1">SL10</strain>
    </source>
</reference>
<dbReference type="AlphaFoldDB" id="A0A0E0IQZ0"/>
<protein>
    <submittedName>
        <fullName evidence="1">Uncharacterized protein</fullName>
    </submittedName>
</protein>
<keyword evidence="2" id="KW-1185">Reference proteome</keyword>
<dbReference type="EnsemblPlants" id="ONIVA10G06440.1">
    <property type="protein sequence ID" value="ONIVA10G06440.1"/>
    <property type="gene ID" value="ONIVA10G06440"/>
</dbReference>
<accession>A0A0E0IQZ0</accession>
<reference evidence="1" key="2">
    <citation type="submission" date="2018-04" db="EMBL/GenBank/DDBJ databases">
        <title>OnivRS2 (Oryza nivara Reference Sequence Version 2).</title>
        <authorList>
            <person name="Zhang J."/>
            <person name="Kudrna D."/>
            <person name="Lee S."/>
            <person name="Talag J."/>
            <person name="Rajasekar S."/>
            <person name="Welchert J."/>
            <person name="Hsing Y.-I."/>
            <person name="Wing R.A."/>
        </authorList>
    </citation>
    <scope>NUCLEOTIDE SEQUENCE [LARGE SCALE GENOMIC DNA]</scope>
</reference>
<dbReference type="HOGENOM" id="CLU_1838349_0_0_1"/>
<dbReference type="Gramene" id="ONIVA10G06440.1">
    <property type="protein sequence ID" value="ONIVA10G06440.1"/>
    <property type="gene ID" value="ONIVA10G06440"/>
</dbReference>
<evidence type="ECO:0000313" key="1">
    <source>
        <dbReference type="EnsemblPlants" id="ONIVA10G06440.1"/>
    </source>
</evidence>